<dbReference type="GO" id="GO:0006629">
    <property type="term" value="P:lipid metabolic process"/>
    <property type="evidence" value="ECO:0007669"/>
    <property type="project" value="InterPro"/>
</dbReference>
<sequence length="245" mass="27889">MAFTQIFAHRGSAGTHPENTMSSFKEAEKAGADGIELDVQLSKDGEVVVIHDETLDRTTNGKGFVKDFTLEELKKLDASYKFNTFFKKPRIPSFREVCEWLKTNELLCNVELKNGVFPYPQLEEKVIALVREFGLENRIIISSFNHYSIVYCFQLAPEIEIAPLYSEGLFMPWIYAQSIRGKAIHPNQRAAPDEIVVSSMENGIAVRPYTVNKKEDMIRLFNIGCSAIITDYPKKALELRKQTNE</sequence>
<evidence type="ECO:0000313" key="3">
    <source>
        <dbReference type="Proteomes" id="UP000255326"/>
    </source>
</evidence>
<dbReference type="EMBL" id="QQAY01000009">
    <property type="protein sequence ID" value="RDI41206.1"/>
    <property type="molecule type" value="Genomic_DNA"/>
</dbReference>
<accession>A0A370GDC8</accession>
<reference evidence="2 3" key="1">
    <citation type="submission" date="2018-07" db="EMBL/GenBank/DDBJ databases">
        <title>Genomic Encyclopedia of Type Strains, Phase IV (KMG-IV): sequencing the most valuable type-strain genomes for metagenomic binning, comparative biology and taxonomic classification.</title>
        <authorList>
            <person name="Goeker M."/>
        </authorList>
    </citation>
    <scope>NUCLEOTIDE SEQUENCE [LARGE SCALE GENOMIC DNA]</scope>
    <source>
        <strain evidence="2 3">DSM 25281</strain>
    </source>
</reference>
<dbReference type="Gene3D" id="3.20.20.190">
    <property type="entry name" value="Phosphatidylinositol (PI) phosphodiesterase"/>
    <property type="match status" value="1"/>
</dbReference>
<organism evidence="2 3">
    <name type="scientific">Falsibacillus pallidus</name>
    <dbReference type="NCBI Taxonomy" id="493781"/>
    <lineage>
        <taxon>Bacteria</taxon>
        <taxon>Bacillati</taxon>
        <taxon>Bacillota</taxon>
        <taxon>Bacilli</taxon>
        <taxon>Bacillales</taxon>
        <taxon>Bacillaceae</taxon>
        <taxon>Falsibacillus</taxon>
    </lineage>
</organism>
<dbReference type="InterPro" id="IPR030395">
    <property type="entry name" value="GP_PDE_dom"/>
</dbReference>
<evidence type="ECO:0000313" key="2">
    <source>
        <dbReference type="EMBL" id="RDI41206.1"/>
    </source>
</evidence>
<dbReference type="Proteomes" id="UP000255326">
    <property type="component" value="Unassembled WGS sequence"/>
</dbReference>
<dbReference type="GO" id="GO:0008081">
    <property type="term" value="F:phosphoric diester hydrolase activity"/>
    <property type="evidence" value="ECO:0007669"/>
    <property type="project" value="InterPro"/>
</dbReference>
<dbReference type="Pfam" id="PF03009">
    <property type="entry name" value="GDPD"/>
    <property type="match status" value="1"/>
</dbReference>
<dbReference type="PROSITE" id="PS51704">
    <property type="entry name" value="GP_PDE"/>
    <property type="match status" value="1"/>
</dbReference>
<dbReference type="SUPFAM" id="SSF51695">
    <property type="entry name" value="PLC-like phosphodiesterases"/>
    <property type="match status" value="1"/>
</dbReference>
<dbReference type="InterPro" id="IPR017946">
    <property type="entry name" value="PLC-like_Pdiesterase_TIM-brl"/>
</dbReference>
<evidence type="ECO:0000259" key="1">
    <source>
        <dbReference type="PROSITE" id="PS51704"/>
    </source>
</evidence>
<dbReference type="RefSeq" id="WP_114746191.1">
    <property type="nucleotide sequence ID" value="NZ_QQAY01000009.1"/>
</dbReference>
<protein>
    <submittedName>
        <fullName evidence="2">Glycerophosphoryl diester phosphodiesterase</fullName>
    </submittedName>
</protein>
<dbReference type="OrthoDB" id="384721at2"/>
<dbReference type="PANTHER" id="PTHR46211:SF1">
    <property type="entry name" value="GLYCEROPHOSPHODIESTER PHOSPHODIESTERASE, CYTOPLASMIC"/>
    <property type="match status" value="1"/>
</dbReference>
<dbReference type="AlphaFoldDB" id="A0A370GDC8"/>
<keyword evidence="3" id="KW-1185">Reference proteome</keyword>
<dbReference type="CDD" id="cd08563">
    <property type="entry name" value="GDPD_TtGDE_like"/>
    <property type="match status" value="1"/>
</dbReference>
<dbReference type="PANTHER" id="PTHR46211">
    <property type="entry name" value="GLYCEROPHOSPHORYL DIESTER PHOSPHODIESTERASE"/>
    <property type="match status" value="1"/>
</dbReference>
<gene>
    <name evidence="2" type="ORF">DFR59_10951</name>
</gene>
<proteinExistence type="predicted"/>
<feature type="domain" description="GP-PDE" evidence="1">
    <location>
        <begin position="4"/>
        <end position="240"/>
    </location>
</feature>
<comment type="caution">
    <text evidence="2">The sequence shown here is derived from an EMBL/GenBank/DDBJ whole genome shotgun (WGS) entry which is preliminary data.</text>
</comment>
<name>A0A370GDC8_9BACI</name>